<dbReference type="PROSITE" id="PS51257">
    <property type="entry name" value="PROKAR_LIPOPROTEIN"/>
    <property type="match status" value="1"/>
</dbReference>
<comment type="caution">
    <text evidence="4">The sequence shown here is derived from an EMBL/GenBank/DDBJ whole genome shotgun (WGS) entry which is preliminary data.</text>
</comment>
<evidence type="ECO:0000313" key="5">
    <source>
        <dbReference type="Proteomes" id="UP000420562"/>
    </source>
</evidence>
<evidence type="ECO:0000256" key="1">
    <source>
        <dbReference type="ARBA" id="ARBA00010116"/>
    </source>
</evidence>
<feature type="chain" id="PRO_5029802992" description="Big-1 domain-containing protein" evidence="2">
    <location>
        <begin position="20"/>
        <end position="688"/>
    </location>
</feature>
<feature type="domain" description="Big-1" evidence="3">
    <location>
        <begin position="468"/>
        <end position="559"/>
    </location>
</feature>
<evidence type="ECO:0000313" key="4">
    <source>
        <dbReference type="EMBL" id="KAB0664480.1"/>
    </source>
</evidence>
<dbReference type="Gene3D" id="2.60.40.10">
    <property type="entry name" value="Immunoglobulins"/>
    <property type="match status" value="3"/>
</dbReference>
<feature type="signal peptide" evidence="2">
    <location>
        <begin position="1"/>
        <end position="19"/>
    </location>
</feature>
<dbReference type="InterPro" id="IPR008964">
    <property type="entry name" value="Invasin/intimin_cell_adhesion"/>
</dbReference>
<sequence length="688" mass="67080">MKKGLLGILLATLTLGLFGCGSGDFGASTTSVSGMASKGPINGAKVAIFSVTTSGRIDKQLATGTTASSGAFSADLGAYTGAIFATMSGSTATYTDEATNTAKTLGTQKLHAATVVTGSGPINLAITPFTEVAYRKAASLRKADIAKADALVSNVYLSGTDVIKTLPANVLSGGGAASSAPSQISYGLALATVSQLLKDQSGATLESVITQMQNAITGSDPTTATLDTTFKSGVYATAISEVRTNANLQSGIVDTPLNITLAASPTSVVANNTDTITLTATVTKFGGVVVPNTAVKFAVRSGTATLSSAQGTTDSTGKATITVKSGTIQSAVVITASVAATSSTDLTTSTNVAFVQDPNDPASVSLTASKVAATANGIDSITLTAKVTRVGTGPVPTGTTVTFAVAAGTATLSAPTGTTDSNGNASVTLTSTTVGSVTVSASAATSTGGKVTGATNVEFQTDPNAPASVTLSASPTTATANNTPITITATVAKTGGGAVADGTPVTFAVTSGTASLSTTSATTVSGTASVTLTSTTIGSVTVTATVAGPKTGTTTVSFTTPPAQPTIATVKLATTGTLPSGTTIGSIQTTISYSTTKGLTFTPPAVATGVGVGSIINANSATSGQVIVSQANTTGIQTGEFATLTFSIATGNIPTASDFAVVSGTATDITGLGQLSGISVIIQSVTIQ</sequence>
<keyword evidence="2" id="KW-0732">Signal</keyword>
<evidence type="ECO:0000259" key="3">
    <source>
        <dbReference type="PROSITE" id="PS51127"/>
    </source>
</evidence>
<gene>
    <name evidence="4" type="ORF">F6V25_13155</name>
</gene>
<comment type="similarity">
    <text evidence="1">Belongs to the intimin/invasin family.</text>
</comment>
<keyword evidence="5" id="KW-1185">Reference proteome</keyword>
<name>A0A7J4ZNS4_9BACT</name>
<proteinExistence type="inferred from homology"/>
<dbReference type="InterPro" id="IPR003344">
    <property type="entry name" value="Big_1_dom"/>
</dbReference>
<feature type="domain" description="Big-1" evidence="3">
    <location>
        <begin position="363"/>
        <end position="460"/>
    </location>
</feature>
<dbReference type="AlphaFoldDB" id="A0A7J4ZNS4"/>
<dbReference type="RefSeq" id="WP_151129005.1">
    <property type="nucleotide sequence ID" value="NZ_VZQZ01000008.1"/>
</dbReference>
<dbReference type="SMART" id="SM00634">
    <property type="entry name" value="BID_1"/>
    <property type="match status" value="3"/>
</dbReference>
<dbReference type="Pfam" id="PF02369">
    <property type="entry name" value="Big_1"/>
    <property type="match status" value="3"/>
</dbReference>
<dbReference type="InterPro" id="IPR013783">
    <property type="entry name" value="Ig-like_fold"/>
</dbReference>
<dbReference type="EMBL" id="VZQZ01000008">
    <property type="protein sequence ID" value="KAB0664480.1"/>
    <property type="molecule type" value="Genomic_DNA"/>
</dbReference>
<reference evidence="4 5" key="1">
    <citation type="submission" date="2019-09" db="EMBL/GenBank/DDBJ databases">
        <title>Geobacter sp. Red96, a novel strain isolated from paddy soil.</title>
        <authorList>
            <person name="Xu Z."/>
            <person name="Masuda Y."/>
            <person name="Itoh H."/>
            <person name="Senoo K."/>
        </authorList>
    </citation>
    <scope>NUCLEOTIDE SEQUENCE [LARGE SCALE GENOMIC DNA]</scope>
    <source>
        <strain evidence="4 5">Red96</strain>
    </source>
</reference>
<accession>A0A7J4ZNS4</accession>
<dbReference type="SUPFAM" id="SSF49373">
    <property type="entry name" value="Invasin/intimin cell-adhesion fragments"/>
    <property type="match status" value="3"/>
</dbReference>
<organism evidence="4 5">
    <name type="scientific">Oryzomonas japonica</name>
    <dbReference type="NCBI Taxonomy" id="2603858"/>
    <lineage>
        <taxon>Bacteria</taxon>
        <taxon>Pseudomonadati</taxon>
        <taxon>Thermodesulfobacteriota</taxon>
        <taxon>Desulfuromonadia</taxon>
        <taxon>Geobacterales</taxon>
        <taxon>Geobacteraceae</taxon>
        <taxon>Oryzomonas</taxon>
    </lineage>
</organism>
<evidence type="ECO:0000256" key="2">
    <source>
        <dbReference type="SAM" id="SignalP"/>
    </source>
</evidence>
<protein>
    <recommendedName>
        <fullName evidence="3">Big-1 domain-containing protein</fullName>
    </recommendedName>
</protein>
<dbReference type="Proteomes" id="UP000420562">
    <property type="component" value="Unassembled WGS sequence"/>
</dbReference>
<dbReference type="PROSITE" id="PS51127">
    <property type="entry name" value="BIG1"/>
    <property type="match status" value="3"/>
</dbReference>
<feature type="domain" description="Big-1" evidence="3">
    <location>
        <begin position="258"/>
        <end position="355"/>
    </location>
</feature>